<comment type="cofactor">
    <cofactor evidence="1">
        <name>pyridoxal 5'-phosphate</name>
        <dbReference type="ChEBI" id="CHEBI:597326"/>
    </cofactor>
</comment>
<dbReference type="SUPFAM" id="SSF53686">
    <property type="entry name" value="Tryptophan synthase beta subunit-like PLP-dependent enzymes"/>
    <property type="match status" value="1"/>
</dbReference>
<name>A0NYX2_ROSAI</name>
<evidence type="ECO:0000259" key="4">
    <source>
        <dbReference type="Pfam" id="PF00291"/>
    </source>
</evidence>
<sequence length="368" mass="38030">MQNRAGQTMKTLKNPFLGRGLPEQSGLAEGSVSQDVAGAESLFRKCPCADETPLLTSPDLAGHLAIGSLTLKDERQRMGLGSFKALGAAYAIAKLADQRVRDGQAPSHASALNGMTFVCASAGNHGMSLAAGAPLFGARAAVFVAETVPDAFEARLRARGANVVRAGATYEDSMAEAQRRAEAEGWTLLPDSTWPGMAGPGRDVMEGYLVMAAEIARQIEMPPTHVFLQAGVGGLAAACAIGARLTWGKDVTIVVVEPENAPALLASMEAGRPVTAPGPVSNMGRLDCKEPSHLALKYLAREADVFVTISDGEAAETVEWLGENGIATTPSGAAGIAAVRHAAGEASALGLGPEARVLCYLSEGPEDV</sequence>
<evidence type="ECO:0000256" key="1">
    <source>
        <dbReference type="ARBA" id="ARBA00001933"/>
    </source>
</evidence>
<feature type="region of interest" description="Disordered" evidence="3">
    <location>
        <begin position="1"/>
        <end position="31"/>
    </location>
</feature>
<dbReference type="InterPro" id="IPR001926">
    <property type="entry name" value="TrpB-like_PALP"/>
</dbReference>
<keyword evidence="2" id="KW-0663">Pyridoxal phosphate</keyword>
<dbReference type="InterPro" id="IPR036052">
    <property type="entry name" value="TrpB-like_PALP_sf"/>
</dbReference>
<dbReference type="PANTHER" id="PTHR42937:SF1">
    <property type="entry name" value="DIAMINOPROPIONATE AMMONIA-LYASE"/>
    <property type="match status" value="1"/>
</dbReference>
<evidence type="ECO:0000256" key="3">
    <source>
        <dbReference type="SAM" id="MobiDB-lite"/>
    </source>
</evidence>
<evidence type="ECO:0000313" key="5">
    <source>
        <dbReference type="EMBL" id="EAV41973.1"/>
    </source>
</evidence>
<organism evidence="5 6">
    <name type="scientific">Roseibium aggregatum (strain ATCC 25650 / DSM 13394 / JCM 20685 / NBRC 16684 / NCIMB 2208 / IAM 12614 / B1)</name>
    <name type="common">Stappia aggregata</name>
    <dbReference type="NCBI Taxonomy" id="384765"/>
    <lineage>
        <taxon>Bacteria</taxon>
        <taxon>Pseudomonadati</taxon>
        <taxon>Pseudomonadota</taxon>
        <taxon>Alphaproteobacteria</taxon>
        <taxon>Hyphomicrobiales</taxon>
        <taxon>Stappiaceae</taxon>
        <taxon>Roseibium</taxon>
    </lineage>
</organism>
<dbReference type="PANTHER" id="PTHR42937">
    <property type="match status" value="1"/>
</dbReference>
<protein>
    <submittedName>
        <fullName evidence="5">Pyridoxal-5'-phosphate-dependent enzyme, beta subunit</fullName>
    </submittedName>
</protein>
<dbReference type="AlphaFoldDB" id="A0NYX2"/>
<feature type="domain" description="Tryptophan synthase beta chain-like PALP" evidence="4">
    <location>
        <begin position="51"/>
        <end position="362"/>
    </location>
</feature>
<comment type="caution">
    <text evidence="5">The sequence shown here is derived from an EMBL/GenBank/DDBJ whole genome shotgun (WGS) entry which is preliminary data.</text>
</comment>
<dbReference type="EMBL" id="AAUW01000017">
    <property type="protein sequence ID" value="EAV41973.1"/>
    <property type="molecule type" value="Genomic_DNA"/>
</dbReference>
<gene>
    <name evidence="5" type="ORF">SIAM614_25177</name>
</gene>
<reference evidence="5 6" key="1">
    <citation type="submission" date="2006-05" db="EMBL/GenBank/DDBJ databases">
        <authorList>
            <person name="King G."/>
            <person name="Ferriera S."/>
            <person name="Johnson J."/>
            <person name="Kravitz S."/>
            <person name="Beeson K."/>
            <person name="Sutton G."/>
            <person name="Rogers Y.-H."/>
            <person name="Friedman R."/>
            <person name="Frazier M."/>
            <person name="Venter J.C."/>
        </authorList>
    </citation>
    <scope>NUCLEOTIDE SEQUENCE [LARGE SCALE GENOMIC DNA]</scope>
    <source>
        <strain evidence="6">ATCC 25650 / DSM 13394 / JCM 20685 / NBRC 16684 / NCIMB 2208 / IAM 12614 / B1</strain>
    </source>
</reference>
<dbReference type="Gene3D" id="3.40.50.1100">
    <property type="match status" value="2"/>
</dbReference>
<proteinExistence type="predicted"/>
<evidence type="ECO:0000313" key="6">
    <source>
        <dbReference type="Proteomes" id="UP000004848"/>
    </source>
</evidence>
<dbReference type="Proteomes" id="UP000004848">
    <property type="component" value="Unassembled WGS sequence"/>
</dbReference>
<accession>A0NYX2</accession>
<evidence type="ECO:0000256" key="2">
    <source>
        <dbReference type="ARBA" id="ARBA00022898"/>
    </source>
</evidence>
<feature type="compositionally biased region" description="Polar residues" evidence="3">
    <location>
        <begin position="1"/>
        <end position="11"/>
    </location>
</feature>
<dbReference type="eggNOG" id="COG1171">
    <property type="taxonomic scope" value="Bacteria"/>
</dbReference>
<dbReference type="Pfam" id="PF00291">
    <property type="entry name" value="PALP"/>
    <property type="match status" value="1"/>
</dbReference>